<name>A0ABW3MHF3_9PSEU</name>
<comment type="caution">
    <text evidence="1">The sequence shown here is derived from an EMBL/GenBank/DDBJ whole genome shotgun (WGS) entry which is preliminary data.</text>
</comment>
<keyword evidence="2" id="KW-1185">Reference proteome</keyword>
<keyword evidence="1" id="KW-0808">Transferase</keyword>
<dbReference type="EC" id="2.1.1.-" evidence="1"/>
<dbReference type="GO" id="GO:0008168">
    <property type="term" value="F:methyltransferase activity"/>
    <property type="evidence" value="ECO:0007669"/>
    <property type="project" value="UniProtKB-KW"/>
</dbReference>
<evidence type="ECO:0000313" key="1">
    <source>
        <dbReference type="EMBL" id="MFD1050132.1"/>
    </source>
</evidence>
<dbReference type="Gene3D" id="3.40.50.150">
    <property type="entry name" value="Vaccinia Virus protein VP39"/>
    <property type="match status" value="1"/>
</dbReference>
<keyword evidence="1" id="KW-0489">Methyltransferase</keyword>
<accession>A0ABW3MHF3</accession>
<sequence length="192" mass="20796">MELDRAVTTGVVRRAFVAGVELPDLVVVRSLEVGDAEDLLSDLVEILLAAARRGEPLEVLTGDPGQIDAVAQTWENIGKRLTEAHDQYQGAMSLTDGWTGDAAATDPVVMAHGRALLAENDRTHFADADFRYPDQVLQHPTVRKYLDFTEPIAVYHIGSIQYVSDKRRPAEIIAGYVDAIPSGSYVVGGPIG</sequence>
<organism evidence="1 2">
    <name type="scientific">Kibdelosporangium lantanae</name>
    <dbReference type="NCBI Taxonomy" id="1497396"/>
    <lineage>
        <taxon>Bacteria</taxon>
        <taxon>Bacillati</taxon>
        <taxon>Actinomycetota</taxon>
        <taxon>Actinomycetes</taxon>
        <taxon>Pseudonocardiales</taxon>
        <taxon>Pseudonocardiaceae</taxon>
        <taxon>Kibdelosporangium</taxon>
    </lineage>
</organism>
<evidence type="ECO:0000313" key="2">
    <source>
        <dbReference type="Proteomes" id="UP001597045"/>
    </source>
</evidence>
<gene>
    <name evidence="1" type="ORF">ACFQ1S_33730</name>
</gene>
<dbReference type="GO" id="GO:0032259">
    <property type="term" value="P:methylation"/>
    <property type="evidence" value="ECO:0007669"/>
    <property type="project" value="UniProtKB-KW"/>
</dbReference>
<dbReference type="InterPro" id="IPR006764">
    <property type="entry name" value="SAM_dep_MeTrfase_SAV2177_type"/>
</dbReference>
<proteinExistence type="predicted"/>
<reference evidence="2" key="1">
    <citation type="journal article" date="2019" name="Int. J. Syst. Evol. Microbiol.">
        <title>The Global Catalogue of Microorganisms (GCM) 10K type strain sequencing project: providing services to taxonomists for standard genome sequencing and annotation.</title>
        <authorList>
            <consortium name="The Broad Institute Genomics Platform"/>
            <consortium name="The Broad Institute Genome Sequencing Center for Infectious Disease"/>
            <person name="Wu L."/>
            <person name="Ma J."/>
        </authorList>
    </citation>
    <scope>NUCLEOTIDE SEQUENCE [LARGE SCALE GENOMIC DNA]</scope>
    <source>
        <strain evidence="2">JCM 31486</strain>
    </source>
</reference>
<dbReference type="EMBL" id="JBHTIS010002632">
    <property type="protein sequence ID" value="MFD1050132.1"/>
    <property type="molecule type" value="Genomic_DNA"/>
</dbReference>
<protein>
    <submittedName>
        <fullName evidence="1">SAM-dependent methyltransferase</fullName>
        <ecNumber evidence="1">2.1.1.-</ecNumber>
    </submittedName>
</protein>
<dbReference type="SUPFAM" id="SSF53335">
    <property type="entry name" value="S-adenosyl-L-methionine-dependent methyltransferases"/>
    <property type="match status" value="1"/>
</dbReference>
<dbReference type="Proteomes" id="UP001597045">
    <property type="component" value="Unassembled WGS sequence"/>
</dbReference>
<dbReference type="InterPro" id="IPR029063">
    <property type="entry name" value="SAM-dependent_MTases_sf"/>
</dbReference>
<dbReference type="Pfam" id="PF04672">
    <property type="entry name" value="Methyltransf_19"/>
    <property type="match status" value="1"/>
</dbReference>